<dbReference type="GO" id="GO:0005628">
    <property type="term" value="C:prospore membrane"/>
    <property type="evidence" value="ECO:0007669"/>
    <property type="project" value="EnsemblFungi"/>
</dbReference>
<keyword evidence="5" id="KW-1185">Reference proteome</keyword>
<proteinExistence type="inferred from homology"/>
<gene>
    <name evidence="4" type="ORF">UCRPC4_g06943</name>
</gene>
<organism evidence="4 5">
    <name type="scientific">Phaeomoniella chlamydospora</name>
    <name type="common">Phaeoacremonium chlamydosporum</name>
    <dbReference type="NCBI Taxonomy" id="158046"/>
    <lineage>
        <taxon>Eukaryota</taxon>
        <taxon>Fungi</taxon>
        <taxon>Dikarya</taxon>
        <taxon>Ascomycota</taxon>
        <taxon>Pezizomycotina</taxon>
        <taxon>Eurotiomycetes</taxon>
        <taxon>Chaetothyriomycetidae</taxon>
        <taxon>Phaeomoniellales</taxon>
        <taxon>Phaeomoniellaceae</taxon>
        <taxon>Phaeomoniella</taxon>
    </lineage>
</organism>
<comment type="similarity">
    <text evidence="1">Belongs to the STXBP/unc-18/SEC1 family.</text>
</comment>
<feature type="region of interest" description="Disordered" evidence="2">
    <location>
        <begin position="466"/>
        <end position="556"/>
    </location>
</feature>
<dbReference type="Proteomes" id="UP000053317">
    <property type="component" value="Unassembled WGS sequence"/>
</dbReference>
<dbReference type="AlphaFoldDB" id="A0A0G2DU26"/>
<dbReference type="EMBL" id="LCWF01000265">
    <property type="protein sequence ID" value="KKY13716.1"/>
    <property type="molecule type" value="Genomic_DNA"/>
</dbReference>
<dbReference type="OrthoDB" id="2228at2759"/>
<evidence type="ECO:0000256" key="2">
    <source>
        <dbReference type="SAM" id="MobiDB-lite"/>
    </source>
</evidence>
<feature type="compositionally biased region" description="Pro residues" evidence="2">
    <location>
        <begin position="473"/>
        <end position="482"/>
    </location>
</feature>
<dbReference type="GO" id="GO:0016192">
    <property type="term" value="P:vesicle-mediated transport"/>
    <property type="evidence" value="ECO:0007669"/>
    <property type="project" value="InterPro"/>
</dbReference>
<comment type="caution">
    <text evidence="4">The sequence shown here is derived from an EMBL/GenBank/DDBJ whole genome shotgun (WGS) entry which is preliminary data.</text>
</comment>
<dbReference type="Gene3D" id="3.90.830.10">
    <property type="entry name" value="Syntaxin Binding Protein 1, Chain A, domain 2"/>
    <property type="match status" value="1"/>
</dbReference>
<dbReference type="Gene3D" id="1.25.40.60">
    <property type="match status" value="1"/>
</dbReference>
<dbReference type="PANTHER" id="PTHR11679">
    <property type="entry name" value="VESICLE PROTEIN SORTING-ASSOCIATED"/>
    <property type="match status" value="1"/>
</dbReference>
<sequence>MMFSIKILRIVSICVSLGEHPIVRYYRPRNPTHEAGVLCSHLARFVQEELDLFARYHPEFPPQSPRPRGVLLITDRSLDLFSPLVHEFTYQALALDVLPISDGDKVTYKYISNQGRPNEEEKHVDIGEKDKIWVANRHMHMKDLLEKLVADFNKFRAENPQFADNDDEAATNVNTIKDMLVGLSGFQEGKEGFALHLEMAEKCVKIFQDRKLLDVGSVEQSLSTGLDEDYRKPRNMAEQVVRLLDDDSVTRDDRLRLLLLYLMYRNGLLPGDIQKLLAHAQLPPQNGEVIQNLDLLGVRVNKPLKDAAPPPQPVIAVKAPTMPLEDENTLSRFEPTLKSILQEQIKGTLDQSIFPFTKVDPNDTMMGPQGDSQASLRSAKPTWARSRPSANEPRQRVLVFMAGGATYAESRACYEVSQSMSRDVILTTSHMLTPKLFMRQLGDLSIDRRRLDLPADRLPQKAPAHLFEREAPPKPPPQPSQPKPTALPSKPKLASPPTAAIANMNLGQRTDDWPRPGTNGSFVTPTQISSPDTGSKGKLSKKDKDKDKEKKKHRFF</sequence>
<keyword evidence="3" id="KW-0732">Signal</keyword>
<dbReference type="InterPro" id="IPR043127">
    <property type="entry name" value="Sec-1-like_dom3a"/>
</dbReference>
<reference evidence="4 5" key="2">
    <citation type="submission" date="2015-05" db="EMBL/GenBank/DDBJ databases">
        <authorList>
            <person name="Morales-Cruz A."/>
            <person name="Amrine K.C."/>
            <person name="Cantu D."/>
        </authorList>
    </citation>
    <scope>NUCLEOTIDE SEQUENCE [LARGE SCALE GENOMIC DNA]</scope>
    <source>
        <strain evidence="4">UCRPC4</strain>
    </source>
</reference>
<protein>
    <submittedName>
        <fullName evidence="4">Putative sec1 family superfamily</fullName>
    </submittedName>
</protein>
<feature type="chain" id="PRO_5002543185" evidence="3">
    <location>
        <begin position="19"/>
        <end position="556"/>
    </location>
</feature>
<dbReference type="InterPro" id="IPR001619">
    <property type="entry name" value="Sec1-like"/>
</dbReference>
<dbReference type="InterPro" id="IPR027482">
    <property type="entry name" value="Sec1-like_dom2"/>
</dbReference>
<evidence type="ECO:0000313" key="4">
    <source>
        <dbReference type="EMBL" id="KKY13716.1"/>
    </source>
</evidence>
<dbReference type="SUPFAM" id="SSF56815">
    <property type="entry name" value="Sec1/munc18-like (SM) proteins"/>
    <property type="match status" value="1"/>
</dbReference>
<evidence type="ECO:0000313" key="5">
    <source>
        <dbReference type="Proteomes" id="UP000053317"/>
    </source>
</evidence>
<reference evidence="4 5" key="1">
    <citation type="submission" date="2015-05" db="EMBL/GenBank/DDBJ databases">
        <title>Distinctive expansion of gene families associated with plant cell wall degradation and secondary metabolism in the genomes of grapevine trunk pathogens.</title>
        <authorList>
            <person name="Lawrence D.P."/>
            <person name="Travadon R."/>
            <person name="Rolshausen P.E."/>
            <person name="Baumgartner K."/>
        </authorList>
    </citation>
    <scope>NUCLEOTIDE SEQUENCE [LARGE SCALE GENOMIC DNA]</scope>
    <source>
        <strain evidence="4">UCRPC4</strain>
    </source>
</reference>
<dbReference type="InterPro" id="IPR036045">
    <property type="entry name" value="Sec1-like_sf"/>
</dbReference>
<evidence type="ECO:0000256" key="3">
    <source>
        <dbReference type="SAM" id="SignalP"/>
    </source>
</evidence>
<feature type="signal peptide" evidence="3">
    <location>
        <begin position="1"/>
        <end position="18"/>
    </location>
</feature>
<accession>A0A0G2DU26</accession>
<dbReference type="Gene3D" id="3.40.50.1910">
    <property type="match status" value="1"/>
</dbReference>
<name>A0A0G2DU26_PHACM</name>
<feature type="compositionally biased region" description="Polar residues" evidence="2">
    <location>
        <begin position="518"/>
        <end position="533"/>
    </location>
</feature>
<feature type="region of interest" description="Disordered" evidence="2">
    <location>
        <begin position="359"/>
        <end position="391"/>
    </location>
</feature>
<evidence type="ECO:0000256" key="1">
    <source>
        <dbReference type="ARBA" id="ARBA00009884"/>
    </source>
</evidence>
<dbReference type="Pfam" id="PF00995">
    <property type="entry name" value="Sec1"/>
    <property type="match status" value="1"/>
</dbReference>